<dbReference type="SUPFAM" id="SSF46929">
    <property type="entry name" value="DNA helicase RuvA subunit, C-terminal domain"/>
    <property type="match status" value="1"/>
</dbReference>
<comment type="function">
    <text evidence="6">The RuvA-RuvB-RuvC complex processes Holliday junction (HJ) DNA during genetic recombination and DNA repair, while the RuvA-RuvB complex plays an important role in the rescue of blocked DNA replication forks via replication fork reversal (RFR). RuvA specifically binds to HJ cruciform DNA, conferring on it an open structure. The RuvB hexamer acts as an ATP-dependent pump, pulling dsDNA into and through the RuvAB complex. HJ branch migration allows RuvC to scan DNA until it finds its consensus sequence, where it cleaves and resolves the cruciform DNA.</text>
</comment>
<comment type="subcellular location">
    <subcellularLocation>
        <location evidence="6">Cytoplasm</location>
    </subcellularLocation>
</comment>
<dbReference type="InterPro" id="IPR000085">
    <property type="entry name" value="RuvA"/>
</dbReference>
<dbReference type="Proteomes" id="UP000231579">
    <property type="component" value="Unassembled WGS sequence"/>
</dbReference>
<keyword evidence="5 6" id="KW-0234">DNA repair</keyword>
<feature type="region of interest" description="Domain III" evidence="6">
    <location>
        <begin position="146"/>
        <end position="191"/>
    </location>
</feature>
<comment type="caution">
    <text evidence="8">The sequence shown here is derived from an EMBL/GenBank/DDBJ whole genome shotgun (WGS) entry which is preliminary data.</text>
</comment>
<dbReference type="EMBL" id="PFEM01000008">
    <property type="protein sequence ID" value="PJE70272.1"/>
    <property type="molecule type" value="Genomic_DNA"/>
</dbReference>
<dbReference type="GO" id="GO:0005524">
    <property type="term" value="F:ATP binding"/>
    <property type="evidence" value="ECO:0007669"/>
    <property type="project" value="InterPro"/>
</dbReference>
<sequence>MIGSLRGEIIYKGLDRAELQTNGIGWEVFLPQRELAKLALNEKKELFIHHHVAEGADVLYGFLNRDDKQVFEMLLSVSGIGPRISLSVLSVACGQRILQAIAEADVAFFEQVRGLGRKGSQRIIVDLKSKVGQIKELDLQDKVGNQAVNQALRGLGFTKEEVSEALKELPNNVKEEDEIIKYALRQLGKNG</sequence>
<comment type="subunit">
    <text evidence="6">Homotetramer. Forms an RuvA(8)-RuvB(12)-Holliday junction (HJ) complex. HJ DNA is sandwiched between 2 RuvA tetramers; dsDNA enters through RuvA and exits via RuvB. An RuvB hexamer assembles on each DNA strand where it exits the tetramer. Each RuvB hexamer is contacted by two RuvA subunits (via domain III) on 2 adjacent RuvB subunits; this complex drives branch migration. In the full resolvosome a probable DNA-RuvA(4)-RuvB(12)-RuvC(2) complex forms which resolves the HJ.</text>
</comment>
<accession>A0A2M8L7T9</accession>
<proteinExistence type="inferred from homology"/>
<dbReference type="Pfam" id="PF01330">
    <property type="entry name" value="RuvA_N"/>
    <property type="match status" value="1"/>
</dbReference>
<protein>
    <recommendedName>
        <fullName evidence="6">Holliday junction branch migration complex subunit RuvA</fullName>
    </recommendedName>
</protein>
<evidence type="ECO:0000256" key="2">
    <source>
        <dbReference type="ARBA" id="ARBA00022763"/>
    </source>
</evidence>
<dbReference type="InterPro" id="IPR011114">
    <property type="entry name" value="RuvA_C"/>
</dbReference>
<dbReference type="InterPro" id="IPR010994">
    <property type="entry name" value="RuvA_2-like"/>
</dbReference>
<keyword evidence="3 6" id="KW-0238">DNA-binding</keyword>
<evidence type="ECO:0000313" key="9">
    <source>
        <dbReference type="Proteomes" id="UP000231579"/>
    </source>
</evidence>
<dbReference type="GO" id="GO:0006310">
    <property type="term" value="P:DNA recombination"/>
    <property type="evidence" value="ECO:0007669"/>
    <property type="project" value="UniProtKB-UniRule"/>
</dbReference>
<organism evidence="8 9">
    <name type="scientific">Candidatus Shapirobacteria bacterium CG10_big_fil_rev_8_21_14_0_10_48_15</name>
    <dbReference type="NCBI Taxonomy" id="1974484"/>
    <lineage>
        <taxon>Bacteria</taxon>
        <taxon>Candidatus Shapironibacteriota</taxon>
    </lineage>
</organism>
<dbReference type="GO" id="GO:0000400">
    <property type="term" value="F:four-way junction DNA binding"/>
    <property type="evidence" value="ECO:0007669"/>
    <property type="project" value="UniProtKB-UniRule"/>
</dbReference>
<dbReference type="Pfam" id="PF14520">
    <property type="entry name" value="HHH_5"/>
    <property type="match status" value="1"/>
</dbReference>
<dbReference type="CDD" id="cd14332">
    <property type="entry name" value="UBA_RuvA_C"/>
    <property type="match status" value="1"/>
</dbReference>
<dbReference type="GO" id="GO:0005737">
    <property type="term" value="C:cytoplasm"/>
    <property type="evidence" value="ECO:0007669"/>
    <property type="project" value="UniProtKB-SubCell"/>
</dbReference>
<evidence type="ECO:0000256" key="1">
    <source>
        <dbReference type="ARBA" id="ARBA00022490"/>
    </source>
</evidence>
<comment type="similarity">
    <text evidence="6">Belongs to the RuvA family.</text>
</comment>
<evidence type="ECO:0000256" key="4">
    <source>
        <dbReference type="ARBA" id="ARBA00023172"/>
    </source>
</evidence>
<evidence type="ECO:0000256" key="6">
    <source>
        <dbReference type="HAMAP-Rule" id="MF_00031"/>
    </source>
</evidence>
<dbReference type="InterPro" id="IPR036267">
    <property type="entry name" value="RuvA_C_sf"/>
</dbReference>
<dbReference type="GO" id="GO:0006281">
    <property type="term" value="P:DNA repair"/>
    <property type="evidence" value="ECO:0007669"/>
    <property type="project" value="UniProtKB-UniRule"/>
</dbReference>
<dbReference type="GO" id="GO:0048476">
    <property type="term" value="C:Holliday junction resolvase complex"/>
    <property type="evidence" value="ECO:0007669"/>
    <property type="project" value="UniProtKB-UniRule"/>
</dbReference>
<dbReference type="GO" id="GO:0009379">
    <property type="term" value="C:Holliday junction helicase complex"/>
    <property type="evidence" value="ECO:0007669"/>
    <property type="project" value="InterPro"/>
</dbReference>
<keyword evidence="2 6" id="KW-0227">DNA damage</keyword>
<evidence type="ECO:0000256" key="5">
    <source>
        <dbReference type="ARBA" id="ARBA00023204"/>
    </source>
</evidence>
<comment type="caution">
    <text evidence="6">Lacks conserved residue(s) required for the propagation of feature annotation.</text>
</comment>
<dbReference type="GO" id="GO:0009378">
    <property type="term" value="F:four-way junction helicase activity"/>
    <property type="evidence" value="ECO:0007669"/>
    <property type="project" value="InterPro"/>
</dbReference>
<feature type="domain" description="DNA helicase Holliday junction RuvA type" evidence="7">
    <location>
        <begin position="1"/>
        <end position="61"/>
    </location>
</feature>
<reference evidence="9" key="1">
    <citation type="submission" date="2017-09" db="EMBL/GenBank/DDBJ databases">
        <title>Depth-based differentiation of microbial function through sediment-hosted aquifers and enrichment of novel symbionts in the deep terrestrial subsurface.</title>
        <authorList>
            <person name="Probst A.J."/>
            <person name="Ladd B."/>
            <person name="Jarett J.K."/>
            <person name="Geller-Mcgrath D.E."/>
            <person name="Sieber C.M.K."/>
            <person name="Emerson J.B."/>
            <person name="Anantharaman K."/>
            <person name="Thomas B.C."/>
            <person name="Malmstrom R."/>
            <person name="Stieglmeier M."/>
            <person name="Klingl A."/>
            <person name="Woyke T."/>
            <person name="Ryan C.M."/>
            <person name="Banfield J.F."/>
        </authorList>
    </citation>
    <scope>NUCLEOTIDE SEQUENCE [LARGE SCALE GENOMIC DNA]</scope>
</reference>
<keyword evidence="1 6" id="KW-0963">Cytoplasm</keyword>
<gene>
    <name evidence="6 8" type="primary">ruvA</name>
    <name evidence="8" type="ORF">COU97_00570</name>
</gene>
<dbReference type="SUPFAM" id="SSF50249">
    <property type="entry name" value="Nucleic acid-binding proteins"/>
    <property type="match status" value="1"/>
</dbReference>
<dbReference type="SUPFAM" id="SSF47781">
    <property type="entry name" value="RuvA domain 2-like"/>
    <property type="match status" value="1"/>
</dbReference>
<dbReference type="InterPro" id="IPR013849">
    <property type="entry name" value="DNA_helicase_Holl-junc_RuvA_I"/>
</dbReference>
<comment type="domain">
    <text evidence="6">Has three domains with a flexible linker between the domains II and III and assumes an 'L' shape. Domain III is highly mobile and contacts RuvB.</text>
</comment>
<evidence type="ECO:0000313" key="8">
    <source>
        <dbReference type="EMBL" id="PJE70272.1"/>
    </source>
</evidence>
<evidence type="ECO:0000259" key="7">
    <source>
        <dbReference type="Pfam" id="PF01330"/>
    </source>
</evidence>
<dbReference type="NCBIfam" id="TIGR00084">
    <property type="entry name" value="ruvA"/>
    <property type="match status" value="1"/>
</dbReference>
<dbReference type="Gene3D" id="2.40.50.140">
    <property type="entry name" value="Nucleic acid-binding proteins"/>
    <property type="match status" value="1"/>
</dbReference>
<keyword evidence="4 6" id="KW-0233">DNA recombination</keyword>
<dbReference type="AlphaFoldDB" id="A0A2M8L7T9"/>
<dbReference type="Gene3D" id="1.10.150.20">
    <property type="entry name" value="5' to 3' exonuclease, C-terminal subdomain"/>
    <property type="match status" value="1"/>
</dbReference>
<dbReference type="InterPro" id="IPR012340">
    <property type="entry name" value="NA-bd_OB-fold"/>
</dbReference>
<name>A0A2M8L7T9_9BACT</name>
<evidence type="ECO:0000256" key="3">
    <source>
        <dbReference type="ARBA" id="ARBA00023125"/>
    </source>
</evidence>
<dbReference type="HAMAP" id="MF_00031">
    <property type="entry name" value="DNA_HJ_migration_RuvA"/>
    <property type="match status" value="1"/>
</dbReference>